<dbReference type="GO" id="GO:0004814">
    <property type="term" value="F:arginine-tRNA ligase activity"/>
    <property type="evidence" value="ECO:0007669"/>
    <property type="project" value="UniProtKB-UniRule"/>
</dbReference>
<dbReference type="GO" id="GO:0006420">
    <property type="term" value="P:arginyl-tRNA aminoacylation"/>
    <property type="evidence" value="ECO:0007669"/>
    <property type="project" value="UniProtKB-UniRule"/>
</dbReference>
<dbReference type="SUPFAM" id="SSF55190">
    <property type="entry name" value="Arginyl-tRNA synthetase (ArgRS), N-terminal 'additional' domain"/>
    <property type="match status" value="1"/>
</dbReference>
<keyword evidence="5 11" id="KW-0436">Ligase</keyword>
<evidence type="ECO:0000259" key="14">
    <source>
        <dbReference type="SMART" id="SM01016"/>
    </source>
</evidence>
<dbReference type="PANTHER" id="PTHR11956">
    <property type="entry name" value="ARGINYL-TRNA SYNTHETASE"/>
    <property type="match status" value="1"/>
</dbReference>
<protein>
    <recommendedName>
        <fullName evidence="11">Arginine--tRNA ligase</fullName>
        <ecNumber evidence="11">6.1.1.19</ecNumber>
    </recommendedName>
    <alternativeName>
        <fullName evidence="11">Arginyl-tRNA synthetase</fullName>
        <shortName evidence="11">ArgRS</shortName>
    </alternativeName>
</protein>
<keyword evidence="8 11" id="KW-0648">Protein biosynthesis</keyword>
<dbReference type="EC" id="6.1.1.19" evidence="11"/>
<keyword evidence="9 11" id="KW-0030">Aminoacyl-tRNA synthetase</keyword>
<evidence type="ECO:0000313" key="16">
    <source>
        <dbReference type="Proteomes" id="UP000243745"/>
    </source>
</evidence>
<dbReference type="HAMAP" id="MF_00123">
    <property type="entry name" value="Arg_tRNA_synth"/>
    <property type="match status" value="1"/>
</dbReference>
<dbReference type="Pfam" id="PF03485">
    <property type="entry name" value="Arg_tRNA_synt_N"/>
    <property type="match status" value="1"/>
</dbReference>
<gene>
    <name evidence="11" type="primary">argS</name>
    <name evidence="15" type="ORF">SAMN02910344_01468</name>
</gene>
<dbReference type="SUPFAM" id="SSF47323">
    <property type="entry name" value="Anticodon-binding domain of a subclass of class I aminoacyl-tRNA synthetases"/>
    <property type="match status" value="1"/>
</dbReference>
<dbReference type="Pfam" id="PF05746">
    <property type="entry name" value="DALR_1"/>
    <property type="match status" value="1"/>
</dbReference>
<dbReference type="Pfam" id="PF00750">
    <property type="entry name" value="tRNA-synt_1d"/>
    <property type="match status" value="1"/>
</dbReference>
<evidence type="ECO:0000256" key="1">
    <source>
        <dbReference type="ARBA" id="ARBA00004496"/>
    </source>
</evidence>
<organism evidence="15 16">
    <name type="scientific">Ruminobacter amylophilus</name>
    <dbReference type="NCBI Taxonomy" id="867"/>
    <lineage>
        <taxon>Bacteria</taxon>
        <taxon>Pseudomonadati</taxon>
        <taxon>Pseudomonadota</taxon>
        <taxon>Gammaproteobacteria</taxon>
        <taxon>Aeromonadales</taxon>
        <taxon>Succinivibrionaceae</taxon>
        <taxon>Ruminobacter</taxon>
    </lineage>
</organism>
<keyword evidence="7 11" id="KW-0067">ATP-binding</keyword>
<dbReference type="CDD" id="cd00671">
    <property type="entry name" value="ArgRS_core"/>
    <property type="match status" value="1"/>
</dbReference>
<keyword evidence="6 11" id="KW-0547">Nucleotide-binding</keyword>
<dbReference type="SMART" id="SM01016">
    <property type="entry name" value="Arg_tRNA_synt_N"/>
    <property type="match status" value="1"/>
</dbReference>
<dbReference type="SUPFAM" id="SSF52374">
    <property type="entry name" value="Nucleotidylyl transferase"/>
    <property type="match status" value="1"/>
</dbReference>
<dbReference type="PRINTS" id="PR01038">
    <property type="entry name" value="TRNASYNTHARG"/>
</dbReference>
<keyword evidence="16" id="KW-1185">Reference proteome</keyword>
<evidence type="ECO:0000313" key="15">
    <source>
        <dbReference type="EMBL" id="SFP46829.1"/>
    </source>
</evidence>
<evidence type="ECO:0000256" key="6">
    <source>
        <dbReference type="ARBA" id="ARBA00022741"/>
    </source>
</evidence>
<name>A0A662ZJE1_9GAMM</name>
<evidence type="ECO:0000256" key="11">
    <source>
        <dbReference type="HAMAP-Rule" id="MF_00123"/>
    </source>
</evidence>
<dbReference type="AlphaFoldDB" id="A0A662ZJE1"/>
<evidence type="ECO:0000256" key="7">
    <source>
        <dbReference type="ARBA" id="ARBA00022840"/>
    </source>
</evidence>
<dbReference type="EMBL" id="FOXF01000026">
    <property type="protein sequence ID" value="SFP46829.1"/>
    <property type="molecule type" value="Genomic_DNA"/>
</dbReference>
<evidence type="ECO:0000256" key="9">
    <source>
        <dbReference type="ARBA" id="ARBA00023146"/>
    </source>
</evidence>
<proteinExistence type="inferred from homology"/>
<evidence type="ECO:0000256" key="3">
    <source>
        <dbReference type="ARBA" id="ARBA00011245"/>
    </source>
</evidence>
<comment type="subunit">
    <text evidence="3 11">Monomer.</text>
</comment>
<comment type="caution">
    <text evidence="11">Lacks conserved residue(s) required for the propagation of feature annotation.</text>
</comment>
<evidence type="ECO:0000256" key="5">
    <source>
        <dbReference type="ARBA" id="ARBA00022598"/>
    </source>
</evidence>
<evidence type="ECO:0000256" key="2">
    <source>
        <dbReference type="ARBA" id="ARBA00005594"/>
    </source>
</evidence>
<dbReference type="OrthoDB" id="9803211at2"/>
<dbReference type="NCBIfam" id="TIGR00456">
    <property type="entry name" value="argS"/>
    <property type="match status" value="1"/>
</dbReference>
<accession>A0A662ZJE1</accession>
<evidence type="ECO:0000259" key="13">
    <source>
        <dbReference type="SMART" id="SM00836"/>
    </source>
</evidence>
<comment type="subcellular location">
    <subcellularLocation>
        <location evidence="1 11">Cytoplasm</location>
    </subcellularLocation>
</comment>
<dbReference type="Proteomes" id="UP000243745">
    <property type="component" value="Unassembled WGS sequence"/>
</dbReference>
<evidence type="ECO:0000256" key="10">
    <source>
        <dbReference type="ARBA" id="ARBA00049339"/>
    </source>
</evidence>
<sequence>MKQKIQDILTGIVEQFKKDNLIPQDSNVRVMIENTKDKKNGDYATNLAMLLAKPMKKKPQEIASLIVNSIPVSNEITKVEIAGPGFINFFVSKNYLAAQVEAILSDDHLGVKVTDKPETVVIDYSSPNVAKEMAVHHIRSTVIGDAVVRILEFLGHKVIRANHIGDWGTQFGMLIAYLEKKENENASNLELSDLEAFYREAKKCYESDEEFAVKARGYVVKLQSGDEYCLKMWKKLVNITMVQNQEIYNRLNISLTEKDIMGESLYNPMLKPLVEDLVNKNLAVKDDGAMVVYLKSFADKDGNPRCVIVQKKDGGFLYTTTDIACTKYRCETLGANRIICFADSRQHEHLMMSWEIARLAGYVPEGVVLEHGAFGMMLGKDGKPFKTRDGGTVKLKDLLNEAESRAAELISQRNNDLPDNLKDEVIKTVAMGAVKYADLSKNRTTDYVFDWDNMLTFEGNTAPYLQYAYSRIQSIFKKAGEAKPGKIVITTPEEEALAQQFVKFNEVVNNAANKIAPHIICTYVYELAGLFMRFYEACPINKDEVAEDVKASRLALCKAASSIIKTGLNMLGINVLDRM</sequence>
<evidence type="ECO:0000256" key="8">
    <source>
        <dbReference type="ARBA" id="ARBA00022917"/>
    </source>
</evidence>
<dbReference type="InterPro" id="IPR009080">
    <property type="entry name" value="tRNAsynth_Ia_anticodon-bd"/>
</dbReference>
<dbReference type="InterPro" id="IPR001278">
    <property type="entry name" value="Arg-tRNA-ligase"/>
</dbReference>
<dbReference type="SMART" id="SM00836">
    <property type="entry name" value="DALR_1"/>
    <property type="match status" value="1"/>
</dbReference>
<dbReference type="InterPro" id="IPR005148">
    <property type="entry name" value="Arg-tRNA-synth_N"/>
</dbReference>
<feature type="domain" description="DALR anticodon binding" evidence="13">
    <location>
        <begin position="465"/>
        <end position="579"/>
    </location>
</feature>
<dbReference type="Gene3D" id="1.10.730.10">
    <property type="entry name" value="Isoleucyl-tRNA Synthetase, Domain 1"/>
    <property type="match status" value="1"/>
</dbReference>
<comment type="similarity">
    <text evidence="2 11 12">Belongs to the class-I aminoacyl-tRNA synthetase family.</text>
</comment>
<dbReference type="FunFam" id="3.40.50.620:FF:000030">
    <property type="entry name" value="Arginine--tRNA ligase"/>
    <property type="match status" value="1"/>
</dbReference>
<comment type="catalytic activity">
    <reaction evidence="10 11">
        <text>tRNA(Arg) + L-arginine + ATP = L-arginyl-tRNA(Arg) + AMP + diphosphate</text>
        <dbReference type="Rhea" id="RHEA:20301"/>
        <dbReference type="Rhea" id="RHEA-COMP:9658"/>
        <dbReference type="Rhea" id="RHEA-COMP:9673"/>
        <dbReference type="ChEBI" id="CHEBI:30616"/>
        <dbReference type="ChEBI" id="CHEBI:32682"/>
        <dbReference type="ChEBI" id="CHEBI:33019"/>
        <dbReference type="ChEBI" id="CHEBI:78442"/>
        <dbReference type="ChEBI" id="CHEBI:78513"/>
        <dbReference type="ChEBI" id="CHEBI:456215"/>
        <dbReference type="EC" id="6.1.1.19"/>
    </reaction>
</comment>
<dbReference type="Gene3D" id="3.40.50.620">
    <property type="entry name" value="HUPs"/>
    <property type="match status" value="1"/>
</dbReference>
<dbReference type="InterPro" id="IPR014729">
    <property type="entry name" value="Rossmann-like_a/b/a_fold"/>
</dbReference>
<dbReference type="GO" id="GO:0005737">
    <property type="term" value="C:cytoplasm"/>
    <property type="evidence" value="ECO:0007669"/>
    <property type="project" value="UniProtKB-SubCell"/>
</dbReference>
<evidence type="ECO:0000256" key="4">
    <source>
        <dbReference type="ARBA" id="ARBA00022490"/>
    </source>
</evidence>
<dbReference type="PANTHER" id="PTHR11956:SF5">
    <property type="entry name" value="ARGININE--TRNA LIGASE, CYTOPLASMIC"/>
    <property type="match status" value="1"/>
</dbReference>
<dbReference type="CDD" id="cd07956">
    <property type="entry name" value="Anticodon_Ia_Arg"/>
    <property type="match status" value="1"/>
</dbReference>
<reference evidence="15 16" key="1">
    <citation type="submission" date="2016-10" db="EMBL/GenBank/DDBJ databases">
        <authorList>
            <person name="Varghese N."/>
            <person name="Submissions S."/>
        </authorList>
    </citation>
    <scope>NUCLEOTIDE SEQUENCE [LARGE SCALE GENOMIC DNA]</scope>
    <source>
        <strain evidence="15 16">DSM 1361</strain>
    </source>
</reference>
<keyword evidence="4 11" id="KW-0963">Cytoplasm</keyword>
<dbReference type="GO" id="GO:0005524">
    <property type="term" value="F:ATP binding"/>
    <property type="evidence" value="ECO:0007669"/>
    <property type="project" value="UniProtKB-UniRule"/>
</dbReference>
<dbReference type="InterPro" id="IPR035684">
    <property type="entry name" value="ArgRS_core"/>
</dbReference>
<dbReference type="FunFam" id="1.10.730.10:FF:000008">
    <property type="entry name" value="Arginine--tRNA ligase"/>
    <property type="match status" value="1"/>
</dbReference>
<feature type="domain" description="Arginyl tRNA synthetase N-terminal" evidence="14">
    <location>
        <begin position="3"/>
        <end position="91"/>
    </location>
</feature>
<evidence type="ECO:0000256" key="12">
    <source>
        <dbReference type="RuleBase" id="RU363038"/>
    </source>
</evidence>
<dbReference type="InterPro" id="IPR008909">
    <property type="entry name" value="DALR_anticod-bd"/>
</dbReference>
<dbReference type="RefSeq" id="WP_093142431.1">
    <property type="nucleotide sequence ID" value="NZ_FOXF01000026.1"/>
</dbReference>
<dbReference type="FunFam" id="3.30.1360.70:FF:000003">
    <property type="entry name" value="Arginine--tRNA ligase"/>
    <property type="match status" value="1"/>
</dbReference>
<dbReference type="InterPro" id="IPR036695">
    <property type="entry name" value="Arg-tRNA-synth_N_sf"/>
</dbReference>
<dbReference type="Gene3D" id="3.30.1360.70">
    <property type="entry name" value="Arginyl tRNA synthetase N-terminal domain"/>
    <property type="match status" value="1"/>
</dbReference>